<protein>
    <submittedName>
        <fullName evidence="3">Uncharacterized protein</fullName>
    </submittedName>
</protein>
<evidence type="ECO:0000256" key="1">
    <source>
        <dbReference type="SAM" id="MobiDB-lite"/>
    </source>
</evidence>
<dbReference type="AlphaFoldDB" id="A0A1K1SMR8"/>
<keyword evidence="4" id="KW-1185">Reference proteome</keyword>
<reference evidence="4" key="1">
    <citation type="submission" date="2016-11" db="EMBL/GenBank/DDBJ databases">
        <authorList>
            <person name="Varghese N."/>
            <person name="Submissions S."/>
        </authorList>
    </citation>
    <scope>NUCLEOTIDE SEQUENCE [LARGE SCALE GENOMIC DNA]</scope>
    <source>
        <strain evidence="4">DSM 44671</strain>
    </source>
</reference>
<evidence type="ECO:0000256" key="2">
    <source>
        <dbReference type="SAM" id="Phobius"/>
    </source>
</evidence>
<keyword evidence="2" id="KW-1133">Transmembrane helix</keyword>
<feature type="compositionally biased region" description="Pro residues" evidence="1">
    <location>
        <begin position="112"/>
        <end position="138"/>
    </location>
</feature>
<feature type="compositionally biased region" description="Low complexity" evidence="1">
    <location>
        <begin position="58"/>
        <end position="67"/>
    </location>
</feature>
<feature type="region of interest" description="Disordered" evidence="1">
    <location>
        <begin position="35"/>
        <end position="67"/>
    </location>
</feature>
<feature type="region of interest" description="Disordered" evidence="1">
    <location>
        <begin position="85"/>
        <end position="142"/>
    </location>
</feature>
<evidence type="ECO:0000313" key="4">
    <source>
        <dbReference type="Proteomes" id="UP000182740"/>
    </source>
</evidence>
<keyword evidence="2" id="KW-0472">Membrane</keyword>
<gene>
    <name evidence="3" type="ORF">SAMN04489730_6156</name>
</gene>
<evidence type="ECO:0000313" key="3">
    <source>
        <dbReference type="EMBL" id="SFW85508.1"/>
    </source>
</evidence>
<dbReference type="Proteomes" id="UP000182740">
    <property type="component" value="Unassembled WGS sequence"/>
</dbReference>
<name>A0A1K1SMR8_9PSEU</name>
<dbReference type="STRING" id="546364.SAMN04489730_6156"/>
<organism evidence="3 4">
    <name type="scientific">Amycolatopsis australiensis</name>
    <dbReference type="NCBI Taxonomy" id="546364"/>
    <lineage>
        <taxon>Bacteria</taxon>
        <taxon>Bacillati</taxon>
        <taxon>Actinomycetota</taxon>
        <taxon>Actinomycetes</taxon>
        <taxon>Pseudonocardiales</taxon>
        <taxon>Pseudonocardiaceae</taxon>
        <taxon>Amycolatopsis</taxon>
    </lineage>
</organism>
<proteinExistence type="predicted"/>
<dbReference type="RefSeq" id="WP_072482266.1">
    <property type="nucleotide sequence ID" value="NZ_FPJG01000006.1"/>
</dbReference>
<keyword evidence="2" id="KW-0812">Transmembrane</keyword>
<sequence>MRGAALRRDHVIAAGLAGAVVIVVGYASGIGLRPGGAADAATPPPVADGGHPATADTPGAAPLPSALPPSAVAVPPLPAVPVGDQPAAAMPSVPGDVAATPAPGVPGTPGTPVTPDPPPPEPPQPPTSTLPPPPPPGTAVPACQPGAAQQVLGTVGGLPLLGAVTTGLGVTGPDGLGALVLGYCRTADAGLEPAMVPAAAVGIPAVPSGR</sequence>
<feature type="compositionally biased region" description="Low complexity" evidence="1">
    <location>
        <begin position="93"/>
        <end position="102"/>
    </location>
</feature>
<feature type="transmembrane region" description="Helical" evidence="2">
    <location>
        <begin position="12"/>
        <end position="32"/>
    </location>
</feature>
<dbReference type="EMBL" id="FPJG01000006">
    <property type="protein sequence ID" value="SFW85508.1"/>
    <property type="molecule type" value="Genomic_DNA"/>
</dbReference>
<accession>A0A1K1SMR8</accession>